<proteinExistence type="predicted"/>
<dbReference type="EMBL" id="KZ852032">
    <property type="protein sequence ID" value="RDH39033.1"/>
    <property type="molecule type" value="Genomic_DNA"/>
</dbReference>
<dbReference type="Proteomes" id="UP000253729">
    <property type="component" value="Unassembled WGS sequence"/>
</dbReference>
<evidence type="ECO:0000313" key="1">
    <source>
        <dbReference type="EMBL" id="RDH39033.1"/>
    </source>
</evidence>
<reference evidence="1 2" key="1">
    <citation type="submission" date="2018-07" db="EMBL/GenBank/DDBJ databases">
        <title>The genomes of Aspergillus section Nigri reveals drivers in fungal speciation.</title>
        <authorList>
            <consortium name="DOE Joint Genome Institute"/>
            <person name="Vesth T.C."/>
            <person name="Nybo J."/>
            <person name="Theobald S."/>
            <person name="Brandl J."/>
            <person name="Frisvad J.C."/>
            <person name="Nielsen K.F."/>
            <person name="Lyhne E.K."/>
            <person name="Kogle M.E."/>
            <person name="Kuo A."/>
            <person name="Riley R."/>
            <person name="Clum A."/>
            <person name="Nolan M."/>
            <person name="Lipzen A."/>
            <person name="Salamov A."/>
            <person name="Henrissat B."/>
            <person name="Wiebenga A."/>
            <person name="De vries R.P."/>
            <person name="Grigoriev I.V."/>
            <person name="Mortensen U.H."/>
            <person name="Andersen M.R."/>
            <person name="Baker S.E."/>
        </authorList>
    </citation>
    <scope>NUCLEOTIDE SEQUENCE [LARGE SCALE GENOMIC DNA]</scope>
    <source>
        <strain evidence="1 2">CBS 139.54b</strain>
    </source>
</reference>
<dbReference type="AlphaFoldDB" id="A0A3F3QIE6"/>
<evidence type="ECO:0000313" key="2">
    <source>
        <dbReference type="Proteomes" id="UP000253729"/>
    </source>
</evidence>
<dbReference type="GeneID" id="38132372"/>
<protein>
    <submittedName>
        <fullName evidence="1">Uncharacterized protein</fullName>
    </submittedName>
</protein>
<organism evidence="1 2">
    <name type="scientific">Aspergillus welwitschiae</name>
    <dbReference type="NCBI Taxonomy" id="1341132"/>
    <lineage>
        <taxon>Eukaryota</taxon>
        <taxon>Fungi</taxon>
        <taxon>Dikarya</taxon>
        <taxon>Ascomycota</taxon>
        <taxon>Pezizomycotina</taxon>
        <taxon>Eurotiomycetes</taxon>
        <taxon>Eurotiomycetidae</taxon>
        <taxon>Eurotiales</taxon>
        <taxon>Aspergillaceae</taxon>
        <taxon>Aspergillus</taxon>
        <taxon>Aspergillus subgen. Circumdati</taxon>
    </lineage>
</organism>
<name>A0A3F3QIE6_9EURO</name>
<accession>A0A3F3QIE6</accession>
<dbReference type="RefSeq" id="XP_026632055.1">
    <property type="nucleotide sequence ID" value="XM_026764016.1"/>
</dbReference>
<sequence length="74" mass="8481">MGVNRYFVCVSVSFGPPDHKGKGKGAWKAWRTRRFCPNVGCWRAGFTIVSREIFDNKNIITARPQHFCILHTVN</sequence>
<keyword evidence="2" id="KW-1185">Reference proteome</keyword>
<gene>
    <name evidence="1" type="ORF">BDQ94DRAFT_132225</name>
</gene>